<reference evidence="4" key="1">
    <citation type="submission" date="2025-08" db="UniProtKB">
        <authorList>
            <consortium name="RefSeq"/>
        </authorList>
    </citation>
    <scope>IDENTIFICATION</scope>
</reference>
<keyword evidence="1" id="KW-0472">Membrane</keyword>
<gene>
    <name evidence="4" type="primary">LOC112044655</name>
</gene>
<accession>A0A6J1MTW0</accession>
<dbReference type="RefSeq" id="XP_023936328.2">
    <property type="nucleotide sequence ID" value="XM_024080560.2"/>
</dbReference>
<proteinExistence type="predicted"/>
<keyword evidence="3" id="KW-1185">Reference proteome</keyword>
<dbReference type="KEGG" id="bany:112044655"/>
<dbReference type="Proteomes" id="UP001652582">
    <property type="component" value="Chromosome 17"/>
</dbReference>
<feature type="transmembrane region" description="Helical" evidence="1">
    <location>
        <begin position="47"/>
        <end position="67"/>
    </location>
</feature>
<feature type="chain" id="PRO_5045745095" evidence="2">
    <location>
        <begin position="20"/>
        <end position="211"/>
    </location>
</feature>
<feature type="transmembrane region" description="Helical" evidence="1">
    <location>
        <begin position="95"/>
        <end position="119"/>
    </location>
</feature>
<feature type="signal peptide" evidence="2">
    <location>
        <begin position="1"/>
        <end position="19"/>
    </location>
</feature>
<dbReference type="OrthoDB" id="7460530at2759"/>
<name>A0A6J1MTW0_BICAN</name>
<dbReference type="AlphaFoldDB" id="A0A6J1MTW0"/>
<evidence type="ECO:0000256" key="1">
    <source>
        <dbReference type="SAM" id="Phobius"/>
    </source>
</evidence>
<keyword evidence="1" id="KW-0812">Transmembrane</keyword>
<keyword evidence="2" id="KW-0732">Signal</keyword>
<sequence>MDPSCIVLSCLLMFQMTSTLVFLNPVNDVRKTTRALNNMVKNYKSLYYLGILLYFGAVAYLGIISPLKKIHLLITNNVLNEFEKMLALHQIEKNYFIAGFSLFMFVVLYGVRALTAYAATLLQLSISSSQSFVGRHTREQKKSLGRNGKTFTPENILPNLLKVKRSVSYETILFGSELREQLRALFKNTENRKGIHSTSTIRSDVSTLCTN</sequence>
<evidence type="ECO:0000313" key="3">
    <source>
        <dbReference type="Proteomes" id="UP001652582"/>
    </source>
</evidence>
<organism evidence="3 4">
    <name type="scientific">Bicyclus anynana</name>
    <name type="common">Squinting bush brown butterfly</name>
    <dbReference type="NCBI Taxonomy" id="110368"/>
    <lineage>
        <taxon>Eukaryota</taxon>
        <taxon>Metazoa</taxon>
        <taxon>Ecdysozoa</taxon>
        <taxon>Arthropoda</taxon>
        <taxon>Hexapoda</taxon>
        <taxon>Insecta</taxon>
        <taxon>Pterygota</taxon>
        <taxon>Neoptera</taxon>
        <taxon>Endopterygota</taxon>
        <taxon>Lepidoptera</taxon>
        <taxon>Glossata</taxon>
        <taxon>Ditrysia</taxon>
        <taxon>Papilionoidea</taxon>
        <taxon>Nymphalidae</taxon>
        <taxon>Satyrinae</taxon>
        <taxon>Satyrini</taxon>
        <taxon>Mycalesina</taxon>
        <taxon>Bicyclus</taxon>
    </lineage>
</organism>
<evidence type="ECO:0000313" key="4">
    <source>
        <dbReference type="RefSeq" id="XP_023936328.2"/>
    </source>
</evidence>
<protein>
    <submittedName>
        <fullName evidence="4">Uncharacterized protein LOC112044655</fullName>
    </submittedName>
</protein>
<evidence type="ECO:0000256" key="2">
    <source>
        <dbReference type="SAM" id="SignalP"/>
    </source>
</evidence>
<dbReference type="GeneID" id="112044655"/>
<keyword evidence="1" id="KW-1133">Transmembrane helix</keyword>